<dbReference type="InterPro" id="IPR035906">
    <property type="entry name" value="MetI-like_sf"/>
</dbReference>
<proteinExistence type="inferred from homology"/>
<keyword evidence="5 7" id="KW-1133">Transmembrane helix</keyword>
<dbReference type="GO" id="GO:0005886">
    <property type="term" value="C:plasma membrane"/>
    <property type="evidence" value="ECO:0007669"/>
    <property type="project" value="UniProtKB-SubCell"/>
</dbReference>
<dbReference type="EMBL" id="FNOT01000004">
    <property type="protein sequence ID" value="SDY06856.1"/>
    <property type="molecule type" value="Genomic_DNA"/>
</dbReference>
<dbReference type="InterPro" id="IPR000515">
    <property type="entry name" value="MetI-like"/>
</dbReference>
<dbReference type="Proteomes" id="UP000198921">
    <property type="component" value="Unassembled WGS sequence"/>
</dbReference>
<evidence type="ECO:0000256" key="4">
    <source>
        <dbReference type="ARBA" id="ARBA00022692"/>
    </source>
</evidence>
<feature type="transmembrane region" description="Helical" evidence="7">
    <location>
        <begin position="148"/>
        <end position="170"/>
    </location>
</feature>
<organism evidence="9 10">
    <name type="scientific">Geodermatophilus africanus</name>
    <dbReference type="NCBI Taxonomy" id="1137993"/>
    <lineage>
        <taxon>Bacteria</taxon>
        <taxon>Bacillati</taxon>
        <taxon>Actinomycetota</taxon>
        <taxon>Actinomycetes</taxon>
        <taxon>Geodermatophilales</taxon>
        <taxon>Geodermatophilaceae</taxon>
        <taxon>Geodermatophilus</taxon>
    </lineage>
</organism>
<evidence type="ECO:0000256" key="1">
    <source>
        <dbReference type="ARBA" id="ARBA00004651"/>
    </source>
</evidence>
<dbReference type="PANTHER" id="PTHR43163:SF6">
    <property type="entry name" value="DIPEPTIDE TRANSPORT SYSTEM PERMEASE PROTEIN DPPB-RELATED"/>
    <property type="match status" value="1"/>
</dbReference>
<evidence type="ECO:0000256" key="7">
    <source>
        <dbReference type="RuleBase" id="RU363032"/>
    </source>
</evidence>
<evidence type="ECO:0000313" key="10">
    <source>
        <dbReference type="Proteomes" id="UP000198921"/>
    </source>
</evidence>
<keyword evidence="10" id="KW-1185">Reference proteome</keyword>
<dbReference type="PROSITE" id="PS50928">
    <property type="entry name" value="ABC_TM1"/>
    <property type="match status" value="1"/>
</dbReference>
<evidence type="ECO:0000256" key="5">
    <source>
        <dbReference type="ARBA" id="ARBA00022989"/>
    </source>
</evidence>
<dbReference type="Pfam" id="PF19300">
    <property type="entry name" value="BPD_transp_1_N"/>
    <property type="match status" value="1"/>
</dbReference>
<keyword evidence="2 7" id="KW-0813">Transport</keyword>
<keyword evidence="3" id="KW-1003">Cell membrane</keyword>
<dbReference type="InterPro" id="IPR045621">
    <property type="entry name" value="BPD_transp_1_N"/>
</dbReference>
<sequence>MPEPAPDRGKGDPHAVLRFIVRRLLQLVPILLGLSVLLFAWLRALPGGPAQAALGERATPEAIARYNELFGLDQPIWVQYLRFLGRAVQLDFGTSSRTGRTVTTEFLERMPGTVELTLFAMVFAVGVGIPLGYLAARKHGNWLDSTAVVGSLLGVAIPVFFLAYLLRLLFAVELGWLPGSGRQEVRIDATHITNFYVLDGLLTREWDAAWDALLHLVLPGLALGTIPLAIIVRITRASVLDVVNEDYVRTANAKGLSADTVRRRHVIRNALLPVSTTIGLQTGLLLSGAVLTESVFAFGGIGSAIYDAIFTRDFAVLQGFILMLAVIYVLVNLLVDISYGLLDPRVRVR</sequence>
<dbReference type="Gene3D" id="1.10.3720.10">
    <property type="entry name" value="MetI-like"/>
    <property type="match status" value="1"/>
</dbReference>
<dbReference type="Pfam" id="PF00528">
    <property type="entry name" value="BPD_transp_1"/>
    <property type="match status" value="1"/>
</dbReference>
<comment type="similarity">
    <text evidence="7">Belongs to the binding-protein-dependent transport system permease family.</text>
</comment>
<feature type="transmembrane region" description="Helical" evidence="7">
    <location>
        <begin position="116"/>
        <end position="136"/>
    </location>
</feature>
<evidence type="ECO:0000313" key="9">
    <source>
        <dbReference type="EMBL" id="SDY06856.1"/>
    </source>
</evidence>
<dbReference type="AlphaFoldDB" id="A0A1H3GU62"/>
<evidence type="ECO:0000259" key="8">
    <source>
        <dbReference type="PROSITE" id="PS50928"/>
    </source>
</evidence>
<dbReference type="GO" id="GO:0055085">
    <property type="term" value="P:transmembrane transport"/>
    <property type="evidence" value="ECO:0007669"/>
    <property type="project" value="InterPro"/>
</dbReference>
<dbReference type="STRING" id="1137993.SAMN05660209_02019"/>
<keyword evidence="4 7" id="KW-0812">Transmembrane</keyword>
<reference evidence="10" key="1">
    <citation type="submission" date="2016-10" db="EMBL/GenBank/DDBJ databases">
        <authorList>
            <person name="Varghese N."/>
            <person name="Submissions S."/>
        </authorList>
    </citation>
    <scope>NUCLEOTIDE SEQUENCE [LARGE SCALE GENOMIC DNA]</scope>
    <source>
        <strain evidence="10">DSM 45422</strain>
    </source>
</reference>
<name>A0A1H3GU62_9ACTN</name>
<gene>
    <name evidence="9" type="ORF">SAMN05660209_02019</name>
</gene>
<evidence type="ECO:0000256" key="6">
    <source>
        <dbReference type="ARBA" id="ARBA00023136"/>
    </source>
</evidence>
<feature type="transmembrane region" description="Helical" evidence="7">
    <location>
        <begin position="24"/>
        <end position="42"/>
    </location>
</feature>
<protein>
    <submittedName>
        <fullName evidence="9">Peptide/nickel transport system permease protein</fullName>
    </submittedName>
</protein>
<feature type="transmembrane region" description="Helical" evidence="7">
    <location>
        <begin position="212"/>
        <end position="232"/>
    </location>
</feature>
<feature type="domain" description="ABC transmembrane type-1" evidence="8">
    <location>
        <begin position="110"/>
        <end position="339"/>
    </location>
</feature>
<evidence type="ECO:0000256" key="3">
    <source>
        <dbReference type="ARBA" id="ARBA00022475"/>
    </source>
</evidence>
<evidence type="ECO:0000256" key="2">
    <source>
        <dbReference type="ARBA" id="ARBA00022448"/>
    </source>
</evidence>
<dbReference type="SUPFAM" id="SSF161098">
    <property type="entry name" value="MetI-like"/>
    <property type="match status" value="1"/>
</dbReference>
<dbReference type="PANTHER" id="PTHR43163">
    <property type="entry name" value="DIPEPTIDE TRANSPORT SYSTEM PERMEASE PROTEIN DPPB-RELATED"/>
    <property type="match status" value="1"/>
</dbReference>
<keyword evidence="6 7" id="KW-0472">Membrane</keyword>
<dbReference type="CDD" id="cd06261">
    <property type="entry name" value="TM_PBP2"/>
    <property type="match status" value="1"/>
</dbReference>
<accession>A0A1H3GU62</accession>
<comment type="subcellular location">
    <subcellularLocation>
        <location evidence="1 7">Cell membrane</location>
        <topology evidence="1 7">Multi-pass membrane protein</topology>
    </subcellularLocation>
</comment>
<feature type="transmembrane region" description="Helical" evidence="7">
    <location>
        <begin position="320"/>
        <end position="342"/>
    </location>
</feature>